<evidence type="ECO:0000313" key="2">
    <source>
        <dbReference type="EMBL" id="RAV20268.1"/>
    </source>
</evidence>
<keyword evidence="2" id="KW-0808">Transferase</keyword>
<dbReference type="GO" id="GO:0016747">
    <property type="term" value="F:acyltransferase activity, transferring groups other than amino-acyl groups"/>
    <property type="evidence" value="ECO:0007669"/>
    <property type="project" value="InterPro"/>
</dbReference>
<dbReference type="Gene3D" id="3.40.630.30">
    <property type="match status" value="1"/>
</dbReference>
<evidence type="ECO:0000313" key="3">
    <source>
        <dbReference type="Proteomes" id="UP000250369"/>
    </source>
</evidence>
<dbReference type="PANTHER" id="PTHR39173">
    <property type="entry name" value="ACETYLTRANSFERASE"/>
    <property type="match status" value="1"/>
</dbReference>
<feature type="domain" description="N-acetyltransferase" evidence="1">
    <location>
        <begin position="21"/>
        <end position="179"/>
    </location>
</feature>
<comment type="caution">
    <text evidence="2">The sequence shown here is derived from an EMBL/GenBank/DDBJ whole genome shotgun (WGS) entry which is preliminary data.</text>
</comment>
<dbReference type="Proteomes" id="UP000250369">
    <property type="component" value="Unassembled WGS sequence"/>
</dbReference>
<dbReference type="EMBL" id="QMFB01000009">
    <property type="protein sequence ID" value="RAV20268.1"/>
    <property type="molecule type" value="Genomic_DNA"/>
</dbReference>
<name>A0A329ML19_9BACL</name>
<proteinExistence type="predicted"/>
<keyword evidence="3" id="KW-1185">Reference proteome</keyword>
<accession>A0A329ML19</accession>
<protein>
    <submittedName>
        <fullName evidence="2">GNAT family N-acetyltransferase</fullName>
    </submittedName>
</protein>
<dbReference type="PANTHER" id="PTHR39173:SF1">
    <property type="entry name" value="ACETYLTRANSFERASE"/>
    <property type="match status" value="1"/>
</dbReference>
<reference evidence="2 3" key="1">
    <citation type="journal article" date="2009" name="Int. J. Syst. Evol. Microbiol.">
        <title>Paenibacillus contaminans sp. nov., isolated from a contaminated laboratory plate.</title>
        <authorList>
            <person name="Chou J.H."/>
            <person name="Lee J.H."/>
            <person name="Lin M.C."/>
            <person name="Chang P.S."/>
            <person name="Arun A.B."/>
            <person name="Young C.C."/>
            <person name="Chen W.M."/>
        </authorList>
    </citation>
    <scope>NUCLEOTIDE SEQUENCE [LARGE SCALE GENOMIC DNA]</scope>
    <source>
        <strain evidence="2 3">CKOBP-6</strain>
    </source>
</reference>
<dbReference type="Pfam" id="PF00583">
    <property type="entry name" value="Acetyltransf_1"/>
    <property type="match status" value="1"/>
</dbReference>
<dbReference type="SUPFAM" id="SSF55729">
    <property type="entry name" value="Acyl-CoA N-acyltransferases (Nat)"/>
    <property type="match status" value="1"/>
</dbReference>
<dbReference type="RefSeq" id="WP_113032164.1">
    <property type="nucleotide sequence ID" value="NZ_QMFB01000009.1"/>
</dbReference>
<organism evidence="2 3">
    <name type="scientific">Paenibacillus contaminans</name>
    <dbReference type="NCBI Taxonomy" id="450362"/>
    <lineage>
        <taxon>Bacteria</taxon>
        <taxon>Bacillati</taxon>
        <taxon>Bacillota</taxon>
        <taxon>Bacilli</taxon>
        <taxon>Bacillales</taxon>
        <taxon>Paenibacillaceae</taxon>
        <taxon>Paenibacillus</taxon>
    </lineage>
</organism>
<dbReference type="PROSITE" id="PS51186">
    <property type="entry name" value="GNAT"/>
    <property type="match status" value="1"/>
</dbReference>
<sequence length="179" mass="19747">MAVKLIEPTVDYKDEYLDMLAEWHAAGEKLVPFVLYMDAGDFPAMVSELLGFREGKNVPDTFVEHSTFWLVDDTRKVIGAVNIRHRLNDRLLHIGGHIGYGIRPSARRKGFATELLRLALEKAAGMGLEKVLLTCDKSNVASAGTIMNNGGILESEGIDEHGTAVQRYWIRGFAAGSSK</sequence>
<dbReference type="InterPro" id="IPR000182">
    <property type="entry name" value="GNAT_dom"/>
</dbReference>
<dbReference type="CDD" id="cd04301">
    <property type="entry name" value="NAT_SF"/>
    <property type="match status" value="1"/>
</dbReference>
<evidence type="ECO:0000259" key="1">
    <source>
        <dbReference type="PROSITE" id="PS51186"/>
    </source>
</evidence>
<gene>
    <name evidence="2" type="ORF">DQG23_16670</name>
</gene>
<dbReference type="InterPro" id="IPR016181">
    <property type="entry name" value="Acyl_CoA_acyltransferase"/>
</dbReference>
<dbReference type="OrthoDB" id="9797989at2"/>
<dbReference type="AlphaFoldDB" id="A0A329ML19"/>